<organism evidence="1 2">
    <name type="scientific">Aspergillus luchuensis (strain CBS 106.47)</name>
    <dbReference type="NCBI Taxonomy" id="1137211"/>
    <lineage>
        <taxon>Eukaryota</taxon>
        <taxon>Fungi</taxon>
        <taxon>Dikarya</taxon>
        <taxon>Ascomycota</taxon>
        <taxon>Pezizomycotina</taxon>
        <taxon>Eurotiomycetes</taxon>
        <taxon>Eurotiomycetidae</taxon>
        <taxon>Eurotiales</taxon>
        <taxon>Aspergillaceae</taxon>
        <taxon>Aspergillus</taxon>
        <taxon>Aspergillus subgen. Circumdati</taxon>
    </lineage>
</organism>
<dbReference type="OrthoDB" id="10426043at2759"/>
<evidence type="ECO:0000313" key="2">
    <source>
        <dbReference type="Proteomes" id="UP000184063"/>
    </source>
</evidence>
<evidence type="ECO:0000313" key="1">
    <source>
        <dbReference type="EMBL" id="OJZ92617.1"/>
    </source>
</evidence>
<sequence length="120" mass="13443">MPRNYCRKEGDKAGMYLEDIGGLHNNNKLIVEQNHEAAHHNYARHEEEEGWSGWRRKGRSPIVKSSPVILSCSPFGQGAAAPGVVQRYMRTCIRIVRYAKTTAGTGIPPHSQTQVKRSSK</sequence>
<name>A0A1M3U0T2_ASPLC</name>
<proteinExistence type="predicted"/>
<accession>A0A1M3U0T2</accession>
<protein>
    <submittedName>
        <fullName evidence="1">Uncharacterized protein</fullName>
    </submittedName>
</protein>
<dbReference type="AlphaFoldDB" id="A0A1M3U0T2"/>
<gene>
    <name evidence="1" type="ORF">ASPFODRAFT_77120</name>
</gene>
<dbReference type="EMBL" id="KV878236">
    <property type="protein sequence ID" value="OJZ92617.1"/>
    <property type="molecule type" value="Genomic_DNA"/>
</dbReference>
<reference evidence="2" key="1">
    <citation type="journal article" date="2017" name="Genome Biol.">
        <title>Comparative genomics reveals high biological diversity and specific adaptations in the industrially and medically important fungal genus Aspergillus.</title>
        <authorList>
            <person name="de Vries R.P."/>
            <person name="Riley R."/>
            <person name="Wiebenga A."/>
            <person name="Aguilar-Osorio G."/>
            <person name="Amillis S."/>
            <person name="Uchima C.A."/>
            <person name="Anderluh G."/>
            <person name="Asadollahi M."/>
            <person name="Askin M."/>
            <person name="Barry K."/>
            <person name="Battaglia E."/>
            <person name="Bayram O."/>
            <person name="Benocci T."/>
            <person name="Braus-Stromeyer S.A."/>
            <person name="Caldana C."/>
            <person name="Canovas D."/>
            <person name="Cerqueira G.C."/>
            <person name="Chen F."/>
            <person name="Chen W."/>
            <person name="Choi C."/>
            <person name="Clum A."/>
            <person name="Dos Santos R.A."/>
            <person name="Damasio A.R."/>
            <person name="Diallinas G."/>
            <person name="Emri T."/>
            <person name="Fekete E."/>
            <person name="Flipphi M."/>
            <person name="Freyberg S."/>
            <person name="Gallo A."/>
            <person name="Gournas C."/>
            <person name="Habgood R."/>
            <person name="Hainaut M."/>
            <person name="Harispe M.L."/>
            <person name="Henrissat B."/>
            <person name="Hilden K.S."/>
            <person name="Hope R."/>
            <person name="Hossain A."/>
            <person name="Karabika E."/>
            <person name="Karaffa L."/>
            <person name="Karanyi Z."/>
            <person name="Krasevec N."/>
            <person name="Kuo A."/>
            <person name="Kusch H."/>
            <person name="LaButti K."/>
            <person name="Lagendijk E.L."/>
            <person name="Lapidus A."/>
            <person name="Levasseur A."/>
            <person name="Lindquist E."/>
            <person name="Lipzen A."/>
            <person name="Logrieco A.F."/>
            <person name="MacCabe A."/>
            <person name="Maekelae M.R."/>
            <person name="Malavazi I."/>
            <person name="Melin P."/>
            <person name="Meyer V."/>
            <person name="Mielnichuk N."/>
            <person name="Miskei M."/>
            <person name="Molnar A.P."/>
            <person name="Mule G."/>
            <person name="Ngan C.Y."/>
            <person name="Orejas M."/>
            <person name="Orosz E."/>
            <person name="Ouedraogo J.P."/>
            <person name="Overkamp K.M."/>
            <person name="Park H.-S."/>
            <person name="Perrone G."/>
            <person name="Piumi F."/>
            <person name="Punt P.J."/>
            <person name="Ram A.F."/>
            <person name="Ramon A."/>
            <person name="Rauscher S."/>
            <person name="Record E."/>
            <person name="Riano-Pachon D.M."/>
            <person name="Robert V."/>
            <person name="Roehrig J."/>
            <person name="Ruller R."/>
            <person name="Salamov A."/>
            <person name="Salih N.S."/>
            <person name="Samson R.A."/>
            <person name="Sandor E."/>
            <person name="Sanguinetti M."/>
            <person name="Schuetze T."/>
            <person name="Sepcic K."/>
            <person name="Shelest E."/>
            <person name="Sherlock G."/>
            <person name="Sophianopoulou V."/>
            <person name="Squina F.M."/>
            <person name="Sun H."/>
            <person name="Susca A."/>
            <person name="Todd R.B."/>
            <person name="Tsang A."/>
            <person name="Unkles S.E."/>
            <person name="van de Wiele N."/>
            <person name="van Rossen-Uffink D."/>
            <person name="Oliveira J.V."/>
            <person name="Vesth T.C."/>
            <person name="Visser J."/>
            <person name="Yu J.-H."/>
            <person name="Zhou M."/>
            <person name="Andersen M.R."/>
            <person name="Archer D.B."/>
            <person name="Baker S.E."/>
            <person name="Benoit I."/>
            <person name="Brakhage A.A."/>
            <person name="Braus G.H."/>
            <person name="Fischer R."/>
            <person name="Frisvad J.C."/>
            <person name="Goldman G.H."/>
            <person name="Houbraken J."/>
            <person name="Oakley B."/>
            <person name="Pocsi I."/>
            <person name="Scazzocchio C."/>
            <person name="Seiboth B."/>
            <person name="vanKuyk P.A."/>
            <person name="Wortman J."/>
            <person name="Dyer P.S."/>
            <person name="Grigoriev I.V."/>
        </authorList>
    </citation>
    <scope>NUCLEOTIDE SEQUENCE [LARGE SCALE GENOMIC DNA]</scope>
    <source>
        <strain evidence="2">CBS 106.47</strain>
    </source>
</reference>
<dbReference type="VEuPathDB" id="FungiDB:ASPFODRAFT_77120"/>
<dbReference type="Proteomes" id="UP000184063">
    <property type="component" value="Unassembled WGS sequence"/>
</dbReference>